<organism evidence="2 3">
    <name type="scientific">Allomyces macrogynus (strain ATCC 38327)</name>
    <name type="common">Allomyces javanicus var. macrogynus</name>
    <dbReference type="NCBI Taxonomy" id="578462"/>
    <lineage>
        <taxon>Eukaryota</taxon>
        <taxon>Fungi</taxon>
        <taxon>Fungi incertae sedis</taxon>
        <taxon>Blastocladiomycota</taxon>
        <taxon>Blastocladiomycetes</taxon>
        <taxon>Blastocladiales</taxon>
        <taxon>Blastocladiaceae</taxon>
        <taxon>Allomyces</taxon>
    </lineage>
</organism>
<feature type="compositionally biased region" description="Low complexity" evidence="1">
    <location>
        <begin position="105"/>
        <end position="117"/>
    </location>
</feature>
<dbReference type="OrthoDB" id="5571931at2759"/>
<feature type="compositionally biased region" description="Basic residues" evidence="1">
    <location>
        <begin position="16"/>
        <end position="26"/>
    </location>
</feature>
<reference evidence="3" key="2">
    <citation type="submission" date="2009-11" db="EMBL/GenBank/DDBJ databases">
        <title>The Genome Sequence of Allomyces macrogynus strain ATCC 38327.</title>
        <authorList>
            <consortium name="The Broad Institute Genome Sequencing Platform"/>
            <person name="Russ C."/>
            <person name="Cuomo C."/>
            <person name="Shea T."/>
            <person name="Young S.K."/>
            <person name="Zeng Q."/>
            <person name="Koehrsen M."/>
            <person name="Haas B."/>
            <person name="Borodovsky M."/>
            <person name="Guigo R."/>
            <person name="Alvarado L."/>
            <person name="Berlin A."/>
            <person name="Borenstein D."/>
            <person name="Chen Z."/>
            <person name="Engels R."/>
            <person name="Freedman E."/>
            <person name="Gellesch M."/>
            <person name="Goldberg J."/>
            <person name="Griggs A."/>
            <person name="Gujja S."/>
            <person name="Heiman D."/>
            <person name="Hepburn T."/>
            <person name="Howarth C."/>
            <person name="Jen D."/>
            <person name="Larson L."/>
            <person name="Lewis B."/>
            <person name="Mehta T."/>
            <person name="Park D."/>
            <person name="Pearson M."/>
            <person name="Roberts A."/>
            <person name="Saif S."/>
            <person name="Shenoy N."/>
            <person name="Sisk P."/>
            <person name="Stolte C."/>
            <person name="Sykes S."/>
            <person name="Walk T."/>
            <person name="White J."/>
            <person name="Yandava C."/>
            <person name="Burger G."/>
            <person name="Gray M.W."/>
            <person name="Holland P.W.H."/>
            <person name="King N."/>
            <person name="Lang F.B.F."/>
            <person name="Roger A.J."/>
            <person name="Ruiz-Trillo I."/>
            <person name="Lander E."/>
            <person name="Nusbaum C."/>
        </authorList>
    </citation>
    <scope>NUCLEOTIDE SEQUENCE [LARGE SCALE GENOMIC DNA]</scope>
    <source>
        <strain evidence="3">ATCC 38327</strain>
    </source>
</reference>
<evidence type="ECO:0000313" key="2">
    <source>
        <dbReference type="EMBL" id="KNE58984.1"/>
    </source>
</evidence>
<keyword evidence="3" id="KW-1185">Reference proteome</keyword>
<evidence type="ECO:0000256" key="1">
    <source>
        <dbReference type="SAM" id="MobiDB-lite"/>
    </source>
</evidence>
<evidence type="ECO:0000313" key="3">
    <source>
        <dbReference type="Proteomes" id="UP000054350"/>
    </source>
</evidence>
<dbReference type="VEuPathDB" id="FungiDB:AMAG_03339"/>
<accession>A0A0L0S9B7</accession>
<sequence>MDNLDKMHQPATKVGGVRHKPPHHAHRDASSTTDAAQSATAADATSWPYARADEQGSDAAPVQFATDQPADDLQRDLDRAQHEVALELEGEKRAVKQQQQKTWDQVPAHVAHQAAPPRHNKGELGKTYPLFQPRQGPMF</sequence>
<gene>
    <name evidence="2" type="ORF">AMAG_03339</name>
</gene>
<name>A0A0L0S9B7_ALLM3</name>
<dbReference type="AlphaFoldDB" id="A0A0L0S9B7"/>
<feature type="region of interest" description="Disordered" evidence="1">
    <location>
        <begin position="1"/>
        <end position="79"/>
    </location>
</feature>
<protein>
    <submittedName>
        <fullName evidence="2">Uncharacterized protein</fullName>
    </submittedName>
</protein>
<proteinExistence type="predicted"/>
<dbReference type="EMBL" id="GG745334">
    <property type="protein sequence ID" value="KNE58984.1"/>
    <property type="molecule type" value="Genomic_DNA"/>
</dbReference>
<reference evidence="2 3" key="1">
    <citation type="submission" date="2009-11" db="EMBL/GenBank/DDBJ databases">
        <title>Annotation of Allomyces macrogynus ATCC 38327.</title>
        <authorList>
            <consortium name="The Broad Institute Genome Sequencing Platform"/>
            <person name="Russ C."/>
            <person name="Cuomo C."/>
            <person name="Burger G."/>
            <person name="Gray M.W."/>
            <person name="Holland P.W.H."/>
            <person name="King N."/>
            <person name="Lang F.B.F."/>
            <person name="Roger A.J."/>
            <person name="Ruiz-Trillo I."/>
            <person name="Young S.K."/>
            <person name="Zeng Q."/>
            <person name="Gargeya S."/>
            <person name="Fitzgerald M."/>
            <person name="Haas B."/>
            <person name="Abouelleil A."/>
            <person name="Alvarado L."/>
            <person name="Arachchi H.M."/>
            <person name="Berlin A."/>
            <person name="Chapman S.B."/>
            <person name="Gearin G."/>
            <person name="Goldberg J."/>
            <person name="Griggs A."/>
            <person name="Gujja S."/>
            <person name="Hansen M."/>
            <person name="Heiman D."/>
            <person name="Howarth C."/>
            <person name="Larimer J."/>
            <person name="Lui A."/>
            <person name="MacDonald P.J.P."/>
            <person name="McCowen C."/>
            <person name="Montmayeur A."/>
            <person name="Murphy C."/>
            <person name="Neiman D."/>
            <person name="Pearson M."/>
            <person name="Priest M."/>
            <person name="Roberts A."/>
            <person name="Saif S."/>
            <person name="Shea T."/>
            <person name="Sisk P."/>
            <person name="Stolte C."/>
            <person name="Sykes S."/>
            <person name="Wortman J."/>
            <person name="Nusbaum C."/>
            <person name="Birren B."/>
        </authorList>
    </citation>
    <scope>NUCLEOTIDE SEQUENCE [LARGE SCALE GENOMIC DNA]</scope>
    <source>
        <strain evidence="2 3">ATCC 38327</strain>
    </source>
</reference>
<dbReference type="Proteomes" id="UP000054350">
    <property type="component" value="Unassembled WGS sequence"/>
</dbReference>
<feature type="region of interest" description="Disordered" evidence="1">
    <location>
        <begin position="91"/>
        <end position="139"/>
    </location>
</feature>
<feature type="compositionally biased region" description="Low complexity" evidence="1">
    <location>
        <begin position="30"/>
        <end position="46"/>
    </location>
</feature>